<evidence type="ECO:0000256" key="1">
    <source>
        <dbReference type="ARBA" id="ARBA00005446"/>
    </source>
</evidence>
<dbReference type="EC" id="5.6.2.4" evidence="7"/>
<dbReference type="Pfam" id="PF00098">
    <property type="entry name" value="zf-CCHC"/>
    <property type="match status" value="1"/>
</dbReference>
<evidence type="ECO:0000256" key="3">
    <source>
        <dbReference type="ARBA" id="ARBA00022801"/>
    </source>
</evidence>
<feature type="domain" description="Helicase ATP-binding" evidence="12">
    <location>
        <begin position="245"/>
        <end position="414"/>
    </location>
</feature>
<dbReference type="RefSeq" id="XP_005643145.1">
    <property type="nucleotide sequence ID" value="XM_005643088.1"/>
</dbReference>
<dbReference type="GO" id="GO:0005694">
    <property type="term" value="C:chromosome"/>
    <property type="evidence" value="ECO:0007669"/>
    <property type="project" value="TreeGrafter"/>
</dbReference>
<comment type="caution">
    <text evidence="14">The sequence shown here is derived from an EMBL/GenBank/DDBJ whole genome shotgun (WGS) entry which is preliminary data.</text>
</comment>
<dbReference type="InterPro" id="IPR004589">
    <property type="entry name" value="DNA_helicase_ATP-dep_RecQ"/>
</dbReference>
<evidence type="ECO:0000259" key="11">
    <source>
        <dbReference type="PROSITE" id="PS50800"/>
    </source>
</evidence>
<evidence type="ECO:0000313" key="14">
    <source>
        <dbReference type="EMBL" id="EIE18601.1"/>
    </source>
</evidence>
<evidence type="ECO:0000259" key="13">
    <source>
        <dbReference type="PROSITE" id="PS51194"/>
    </source>
</evidence>
<evidence type="ECO:0000256" key="4">
    <source>
        <dbReference type="ARBA" id="ARBA00022806"/>
    </source>
</evidence>
<feature type="domain" description="CCHC-type" evidence="10">
    <location>
        <begin position="161"/>
        <end position="175"/>
    </location>
</feature>
<keyword evidence="3" id="KW-0378">Hydrolase</keyword>
<dbReference type="InterPro" id="IPR001878">
    <property type="entry name" value="Znf_CCHC"/>
</dbReference>
<evidence type="ECO:0000256" key="6">
    <source>
        <dbReference type="ARBA" id="ARBA00034617"/>
    </source>
</evidence>
<keyword evidence="2" id="KW-0547">Nucleotide-binding</keyword>
<dbReference type="SMART" id="SM00513">
    <property type="entry name" value="SAP"/>
    <property type="match status" value="1"/>
</dbReference>
<dbReference type="AlphaFoldDB" id="I0YJN2"/>
<keyword evidence="4 14" id="KW-0347">Helicase</keyword>
<dbReference type="GO" id="GO:0005737">
    <property type="term" value="C:cytoplasm"/>
    <property type="evidence" value="ECO:0007669"/>
    <property type="project" value="TreeGrafter"/>
</dbReference>
<keyword evidence="15" id="KW-1185">Reference proteome</keyword>
<dbReference type="SUPFAM" id="SSF57756">
    <property type="entry name" value="Retrovirus zinc finger-like domains"/>
    <property type="match status" value="1"/>
</dbReference>
<dbReference type="SMART" id="SM00487">
    <property type="entry name" value="DEXDc"/>
    <property type="match status" value="1"/>
</dbReference>
<dbReference type="STRING" id="574566.I0YJN2"/>
<dbReference type="GO" id="GO:0009378">
    <property type="term" value="F:four-way junction helicase activity"/>
    <property type="evidence" value="ECO:0007669"/>
    <property type="project" value="TreeGrafter"/>
</dbReference>
<organism evidence="14 15">
    <name type="scientific">Coccomyxa subellipsoidea (strain C-169)</name>
    <name type="common">Green microalga</name>
    <dbReference type="NCBI Taxonomy" id="574566"/>
    <lineage>
        <taxon>Eukaryota</taxon>
        <taxon>Viridiplantae</taxon>
        <taxon>Chlorophyta</taxon>
        <taxon>core chlorophytes</taxon>
        <taxon>Trebouxiophyceae</taxon>
        <taxon>Trebouxiophyceae incertae sedis</taxon>
        <taxon>Coccomyxaceae</taxon>
        <taxon>Coccomyxa</taxon>
        <taxon>Coccomyxa subellipsoidea</taxon>
    </lineage>
</organism>
<feature type="region of interest" description="Disordered" evidence="9">
    <location>
        <begin position="1"/>
        <end position="20"/>
    </location>
</feature>
<evidence type="ECO:0000259" key="10">
    <source>
        <dbReference type="PROSITE" id="PS50158"/>
    </source>
</evidence>
<comment type="catalytic activity">
    <reaction evidence="6">
        <text>Couples ATP hydrolysis with the unwinding of duplex DNA by translocating in the 3'-5' direction.</text>
        <dbReference type="EC" id="5.6.2.4"/>
    </reaction>
</comment>
<dbReference type="GO" id="GO:0043138">
    <property type="term" value="F:3'-5' DNA helicase activity"/>
    <property type="evidence" value="ECO:0007669"/>
    <property type="project" value="UniProtKB-EC"/>
</dbReference>
<dbReference type="EMBL" id="AGSI01000023">
    <property type="protein sequence ID" value="EIE18601.1"/>
    <property type="molecule type" value="Genomic_DNA"/>
</dbReference>
<dbReference type="GeneID" id="17036486"/>
<dbReference type="PANTHER" id="PTHR13710:SF108">
    <property type="entry name" value="ATP-DEPENDENT DNA HELICASE Q4"/>
    <property type="match status" value="1"/>
</dbReference>
<dbReference type="Pfam" id="PF02037">
    <property type="entry name" value="SAP"/>
    <property type="match status" value="1"/>
</dbReference>
<keyword evidence="5" id="KW-0067">ATP-binding</keyword>
<dbReference type="PROSITE" id="PS50158">
    <property type="entry name" value="ZF_CCHC"/>
    <property type="match status" value="1"/>
</dbReference>
<feature type="region of interest" description="Disordered" evidence="9">
    <location>
        <begin position="31"/>
        <end position="86"/>
    </location>
</feature>
<dbReference type="PROSITE" id="PS50800">
    <property type="entry name" value="SAP"/>
    <property type="match status" value="1"/>
</dbReference>
<dbReference type="InterPro" id="IPR011545">
    <property type="entry name" value="DEAD/DEAH_box_helicase_dom"/>
</dbReference>
<evidence type="ECO:0000256" key="7">
    <source>
        <dbReference type="ARBA" id="ARBA00034808"/>
    </source>
</evidence>
<dbReference type="PROSITE" id="PS51194">
    <property type="entry name" value="HELICASE_CTER"/>
    <property type="match status" value="1"/>
</dbReference>
<dbReference type="InterPro" id="IPR027417">
    <property type="entry name" value="P-loop_NTPase"/>
</dbReference>
<dbReference type="GO" id="GO:0000724">
    <property type="term" value="P:double-strand break repair via homologous recombination"/>
    <property type="evidence" value="ECO:0007669"/>
    <property type="project" value="TreeGrafter"/>
</dbReference>
<feature type="domain" description="SAP" evidence="11">
    <location>
        <begin position="19"/>
        <end position="53"/>
    </location>
</feature>
<proteinExistence type="inferred from homology"/>
<dbReference type="SUPFAM" id="SSF68906">
    <property type="entry name" value="SAP domain"/>
    <property type="match status" value="1"/>
</dbReference>
<evidence type="ECO:0000256" key="9">
    <source>
        <dbReference type="SAM" id="MobiDB-lite"/>
    </source>
</evidence>
<feature type="compositionally biased region" description="Basic residues" evidence="9">
    <location>
        <begin position="1"/>
        <end position="11"/>
    </location>
</feature>
<evidence type="ECO:0000256" key="8">
    <source>
        <dbReference type="PROSITE-ProRule" id="PRU00047"/>
    </source>
</evidence>
<evidence type="ECO:0000256" key="5">
    <source>
        <dbReference type="ARBA" id="ARBA00022840"/>
    </source>
</evidence>
<reference evidence="14 15" key="1">
    <citation type="journal article" date="2012" name="Genome Biol.">
        <title>The genome of the polar eukaryotic microalga coccomyxa subellipsoidea reveals traits of cold adaptation.</title>
        <authorList>
            <person name="Blanc G."/>
            <person name="Agarkova I."/>
            <person name="Grimwood J."/>
            <person name="Kuo A."/>
            <person name="Brueggeman A."/>
            <person name="Dunigan D."/>
            <person name="Gurnon J."/>
            <person name="Ladunga I."/>
            <person name="Lindquist E."/>
            <person name="Lucas S."/>
            <person name="Pangilinan J."/>
            <person name="Proschold T."/>
            <person name="Salamov A."/>
            <person name="Schmutz J."/>
            <person name="Weeks D."/>
            <person name="Yamada T."/>
            <person name="Claverie J.M."/>
            <person name="Grigoriev I."/>
            <person name="Van Etten J."/>
            <person name="Lomsadze A."/>
            <person name="Borodovsky M."/>
        </authorList>
    </citation>
    <scope>NUCLEOTIDE SEQUENCE [LARGE SCALE GENOMIC DNA]</scope>
    <source>
        <strain evidence="14 15">C-169</strain>
    </source>
</reference>
<name>I0YJN2_COCSC</name>
<sequence length="891" mass="95932">MQATKRARPSGKKGPAVAQKSLTVAQLKARLSERGLSTAGRKADLEQRLQGAGQTLESGEASRPSECAPQSEHGHGQAAGKQDSLRAKKAPGGVFKAGKRKNFVRINLKGPSAKGKFQSKGARKFGKKRFSRFGRFQTKMLPQAGQGADYVEGCSNRSRACFKCGAEGHWAQNCPGLPDPAAQGELDEEGTEEAGQTAVPVAPPLAVPAAAVQLAEEAMTEEALTERLHSVFGFAAFRGLQLPVIQSVLRSISTLAVLPTGAGKSLCYQVPALLCGGLVLVVSPLIALMKDQLAHLPKGLPGAMLWSGQQAAQAMQTLRDVREGRIRVLYVAPERMGSPSLLSALAPMMPLPLVCIDEAHCIAEWGHNFRSAYFRLGRMLRENIPCRAVLALTATATKATEASMVQALGIAPSAVFRDASLRDNLRFNVHHTNGGTEAGHFKAMLLKLLRPGGALADRKAVVVYTTFQMQAEQVAAHLHSHGIPAAAYHAGKHFKERESVQDMFGKGRLRVVVATVAFGMGVDAGGVQAVVHLTLPQSLEEYVGRAGRDGSEALCHLFLDDADFRRLRSLSHSDAVSAASVLQFLDTVFVLDETEGEASEGDGSRYAVLGADELACSLDMKAEVMETLLTYLEAHKETYVRVLSSVGRTAKVSFFNSTCQELAPRQPALESLLAVCPKPRAGNYTVHMARWANAAGMAPSVLLQQLAALARRDELRFEVDSKSTLTFQVVKRPDCLEDLAEELAARHTEIGRRRLRRLDTTYKMLAAAASKPNQASQEHHIRDVAKQYFEAEEDSSGAGQSAEAEEAEGLPLETASNFMAKDVRMLLRESASIKVGAQLTGRAVARILHGLSSSAFPAAQWNKCGYWARYGNVDFDAVLAVAEAELEACKK</sequence>
<evidence type="ECO:0000313" key="15">
    <source>
        <dbReference type="Proteomes" id="UP000007264"/>
    </source>
</evidence>
<dbReference type="InterPro" id="IPR003034">
    <property type="entry name" value="SAP_dom"/>
</dbReference>
<dbReference type="OrthoDB" id="10261556at2759"/>
<dbReference type="PROSITE" id="PS51192">
    <property type="entry name" value="HELICASE_ATP_BIND_1"/>
    <property type="match status" value="1"/>
</dbReference>
<dbReference type="GO" id="GO:0005634">
    <property type="term" value="C:nucleus"/>
    <property type="evidence" value="ECO:0007669"/>
    <property type="project" value="TreeGrafter"/>
</dbReference>
<dbReference type="InterPro" id="IPR036361">
    <property type="entry name" value="SAP_dom_sf"/>
</dbReference>
<dbReference type="GO" id="GO:0005524">
    <property type="term" value="F:ATP binding"/>
    <property type="evidence" value="ECO:0007669"/>
    <property type="project" value="UniProtKB-KW"/>
</dbReference>
<dbReference type="InterPro" id="IPR036875">
    <property type="entry name" value="Znf_CCHC_sf"/>
</dbReference>
<dbReference type="KEGG" id="csl:COCSUDRAFT_49276"/>
<protein>
    <recommendedName>
        <fullName evidence="7">DNA 3'-5' helicase</fullName>
        <ecNumber evidence="7">5.6.2.4</ecNumber>
    </recommendedName>
</protein>
<dbReference type="SMART" id="SM00343">
    <property type="entry name" value="ZnF_C2HC"/>
    <property type="match status" value="1"/>
</dbReference>
<dbReference type="Gene3D" id="4.10.60.10">
    <property type="entry name" value="Zinc finger, CCHC-type"/>
    <property type="match status" value="1"/>
</dbReference>
<dbReference type="GO" id="GO:0016787">
    <property type="term" value="F:hydrolase activity"/>
    <property type="evidence" value="ECO:0007669"/>
    <property type="project" value="UniProtKB-KW"/>
</dbReference>
<dbReference type="Gene3D" id="3.40.50.300">
    <property type="entry name" value="P-loop containing nucleotide triphosphate hydrolases"/>
    <property type="match status" value="2"/>
</dbReference>
<dbReference type="GO" id="GO:0003676">
    <property type="term" value="F:nucleic acid binding"/>
    <property type="evidence" value="ECO:0007669"/>
    <property type="project" value="InterPro"/>
</dbReference>
<evidence type="ECO:0000259" key="12">
    <source>
        <dbReference type="PROSITE" id="PS51192"/>
    </source>
</evidence>
<dbReference type="eggNOG" id="KOG0351">
    <property type="taxonomic scope" value="Eukaryota"/>
</dbReference>
<dbReference type="Pfam" id="PF00270">
    <property type="entry name" value="DEAD"/>
    <property type="match status" value="1"/>
</dbReference>
<accession>I0YJN2</accession>
<dbReference type="SUPFAM" id="SSF52540">
    <property type="entry name" value="P-loop containing nucleoside triphosphate hydrolases"/>
    <property type="match status" value="1"/>
</dbReference>
<dbReference type="InterPro" id="IPR014001">
    <property type="entry name" value="Helicase_ATP-bd"/>
</dbReference>
<gene>
    <name evidence="14" type="ORF">COCSUDRAFT_49276</name>
</gene>
<keyword evidence="8" id="KW-0479">Metal-binding</keyword>
<dbReference type="InterPro" id="IPR001650">
    <property type="entry name" value="Helicase_C-like"/>
</dbReference>
<dbReference type="Proteomes" id="UP000007264">
    <property type="component" value="Unassembled WGS sequence"/>
</dbReference>
<dbReference type="NCBIfam" id="TIGR00614">
    <property type="entry name" value="recQ_fam"/>
    <property type="match status" value="1"/>
</dbReference>
<dbReference type="Gene3D" id="1.10.720.30">
    <property type="entry name" value="SAP domain"/>
    <property type="match status" value="1"/>
</dbReference>
<evidence type="ECO:0000256" key="2">
    <source>
        <dbReference type="ARBA" id="ARBA00022741"/>
    </source>
</evidence>
<keyword evidence="8" id="KW-0863">Zinc-finger</keyword>
<dbReference type="SMART" id="SM00490">
    <property type="entry name" value="HELICc"/>
    <property type="match status" value="1"/>
</dbReference>
<dbReference type="GO" id="GO:0008270">
    <property type="term" value="F:zinc ion binding"/>
    <property type="evidence" value="ECO:0007669"/>
    <property type="project" value="UniProtKB-KW"/>
</dbReference>
<dbReference type="PANTHER" id="PTHR13710">
    <property type="entry name" value="DNA HELICASE RECQ FAMILY MEMBER"/>
    <property type="match status" value="1"/>
</dbReference>
<dbReference type="Pfam" id="PF00271">
    <property type="entry name" value="Helicase_C"/>
    <property type="match status" value="1"/>
</dbReference>
<keyword evidence="8" id="KW-0862">Zinc</keyword>
<feature type="domain" description="Helicase C-terminal" evidence="13">
    <location>
        <begin position="447"/>
        <end position="588"/>
    </location>
</feature>
<comment type="similarity">
    <text evidence="1">Belongs to the helicase family. RecQ subfamily.</text>
</comment>